<evidence type="ECO:0000256" key="1">
    <source>
        <dbReference type="SAM" id="MobiDB-lite"/>
    </source>
</evidence>
<feature type="region of interest" description="Disordered" evidence="1">
    <location>
        <begin position="188"/>
        <end position="211"/>
    </location>
</feature>
<organism evidence="2 3">
    <name type="scientific">Paspalum notatum var. saurae</name>
    <dbReference type="NCBI Taxonomy" id="547442"/>
    <lineage>
        <taxon>Eukaryota</taxon>
        <taxon>Viridiplantae</taxon>
        <taxon>Streptophyta</taxon>
        <taxon>Embryophyta</taxon>
        <taxon>Tracheophyta</taxon>
        <taxon>Spermatophyta</taxon>
        <taxon>Magnoliopsida</taxon>
        <taxon>Liliopsida</taxon>
        <taxon>Poales</taxon>
        <taxon>Poaceae</taxon>
        <taxon>PACMAD clade</taxon>
        <taxon>Panicoideae</taxon>
        <taxon>Andropogonodae</taxon>
        <taxon>Paspaleae</taxon>
        <taxon>Paspalinae</taxon>
        <taxon>Paspalum</taxon>
    </lineage>
</organism>
<dbReference type="AlphaFoldDB" id="A0AAQ3XHD4"/>
<keyword evidence="3" id="KW-1185">Reference proteome</keyword>
<dbReference type="Proteomes" id="UP001341281">
    <property type="component" value="Chromosome 10"/>
</dbReference>
<dbReference type="PANTHER" id="PTHR47481">
    <property type="match status" value="1"/>
</dbReference>
<dbReference type="PANTHER" id="PTHR47481:SF31">
    <property type="entry name" value="OS01G0873500 PROTEIN"/>
    <property type="match status" value="1"/>
</dbReference>
<feature type="compositionally biased region" description="Gly residues" evidence="1">
    <location>
        <begin position="188"/>
        <end position="199"/>
    </location>
</feature>
<gene>
    <name evidence="2" type="ORF">U9M48_043442</name>
</gene>
<sequence>MASSSSSMGSDTLNLFPVNEKLARNNFPLWKAQVLAVLRGAQMAGFLDGTNKAPLATIKVVSIPSAIGVSQAIERMFSSQCCARVINTSMTLAITQKGNKLVAEYVAKKFGLADEMALAGKKLEDEDLVSYILAGLDEDFNPLVTSITTRVEPITVGELYSQMIRFEQCMDLLHGSAQSFINYVSRGHGGGEAPHGGSHGRSRSGENIPSSDAPVVECQQCGKCGHMVVKCFKLFDTSFTGKERSAAAATNSYGIHTNWHTDTGTTQPHHRRT</sequence>
<reference evidence="2 3" key="1">
    <citation type="submission" date="2024-02" db="EMBL/GenBank/DDBJ databases">
        <title>High-quality chromosome-scale genome assembly of Pensacola bahiagrass (Paspalum notatum Flugge var. saurae).</title>
        <authorList>
            <person name="Vega J.M."/>
            <person name="Podio M."/>
            <person name="Orjuela J."/>
            <person name="Siena L.A."/>
            <person name="Pessino S.C."/>
            <person name="Combes M.C."/>
            <person name="Mariac C."/>
            <person name="Albertini E."/>
            <person name="Pupilli F."/>
            <person name="Ortiz J.P.A."/>
            <person name="Leblanc O."/>
        </authorList>
    </citation>
    <scope>NUCLEOTIDE SEQUENCE [LARGE SCALE GENOMIC DNA]</scope>
    <source>
        <strain evidence="2">R1</strain>
        <tissue evidence="2">Leaf</tissue>
    </source>
</reference>
<evidence type="ECO:0000313" key="2">
    <source>
        <dbReference type="EMBL" id="WVZ97946.1"/>
    </source>
</evidence>
<proteinExistence type="predicted"/>
<evidence type="ECO:0000313" key="3">
    <source>
        <dbReference type="Proteomes" id="UP001341281"/>
    </source>
</evidence>
<name>A0AAQ3XHD4_PASNO</name>
<accession>A0AAQ3XHD4</accession>
<protein>
    <recommendedName>
        <fullName evidence="4">CCHC-type domain-containing protein</fullName>
    </recommendedName>
</protein>
<evidence type="ECO:0008006" key="4">
    <source>
        <dbReference type="Google" id="ProtNLM"/>
    </source>
</evidence>
<dbReference type="EMBL" id="CP144754">
    <property type="protein sequence ID" value="WVZ97946.1"/>
    <property type="molecule type" value="Genomic_DNA"/>
</dbReference>